<dbReference type="EMBL" id="RDQO01000001">
    <property type="protein sequence ID" value="RMX08160.1"/>
    <property type="molecule type" value="Genomic_DNA"/>
</dbReference>
<comment type="caution">
    <text evidence="5">The sequence shown here is derived from an EMBL/GenBank/DDBJ whole genome shotgun (WGS) entry which is preliminary data.</text>
</comment>
<dbReference type="GO" id="GO:0005886">
    <property type="term" value="C:plasma membrane"/>
    <property type="evidence" value="ECO:0007669"/>
    <property type="project" value="TreeGrafter"/>
</dbReference>
<dbReference type="Gene3D" id="3.40.50.300">
    <property type="entry name" value="P-loop containing nucleotide triphosphate hydrolases"/>
    <property type="match status" value="1"/>
</dbReference>
<evidence type="ECO:0000313" key="5">
    <source>
        <dbReference type="EMBL" id="RMX08160.1"/>
    </source>
</evidence>
<dbReference type="Pfam" id="PF00437">
    <property type="entry name" value="T2SSE"/>
    <property type="match status" value="1"/>
</dbReference>
<dbReference type="OrthoDB" id="5790493at2"/>
<dbReference type="PANTHER" id="PTHR30258">
    <property type="entry name" value="TYPE II SECRETION SYSTEM PROTEIN GSPE-RELATED"/>
    <property type="match status" value="1"/>
</dbReference>
<keyword evidence="6" id="KW-1185">Reference proteome</keyword>
<name>A0A3M6QYS0_9BURK</name>
<dbReference type="Proteomes" id="UP000278006">
    <property type="component" value="Unassembled WGS sequence"/>
</dbReference>
<comment type="similarity">
    <text evidence="1">Belongs to the GSP E family.</text>
</comment>
<organism evidence="5 6">
    <name type="scientific">Corticibacter populi</name>
    <dbReference type="NCBI Taxonomy" id="1550736"/>
    <lineage>
        <taxon>Bacteria</taxon>
        <taxon>Pseudomonadati</taxon>
        <taxon>Pseudomonadota</taxon>
        <taxon>Betaproteobacteria</taxon>
        <taxon>Burkholderiales</taxon>
        <taxon>Comamonadaceae</taxon>
        <taxon>Corticibacter</taxon>
    </lineage>
</organism>
<evidence type="ECO:0000256" key="1">
    <source>
        <dbReference type="ARBA" id="ARBA00006611"/>
    </source>
</evidence>
<proteinExistence type="inferred from homology"/>
<keyword evidence="2" id="KW-0547">Nucleotide-binding</keyword>
<accession>A0A3M6QYS0</accession>
<dbReference type="SUPFAM" id="SSF52540">
    <property type="entry name" value="P-loop containing nucleoside triphosphate hydrolases"/>
    <property type="match status" value="1"/>
</dbReference>
<reference evidence="5 6" key="1">
    <citation type="submission" date="2018-10" db="EMBL/GenBank/DDBJ databases">
        <title>Draft genome of Cortibacter populi DSM10536.</title>
        <authorList>
            <person name="Bernier A.-M."/>
            <person name="Bernard K."/>
        </authorList>
    </citation>
    <scope>NUCLEOTIDE SEQUENCE [LARGE SCALE GENOMIC DNA]</scope>
    <source>
        <strain evidence="5 6">DSM 105136</strain>
    </source>
</reference>
<evidence type="ECO:0000313" key="6">
    <source>
        <dbReference type="Proteomes" id="UP000278006"/>
    </source>
</evidence>
<feature type="domain" description="Bacterial type II secretion system protein E" evidence="4">
    <location>
        <begin position="155"/>
        <end position="537"/>
    </location>
</feature>
<protein>
    <submittedName>
        <fullName evidence="5">Secretion system protein E</fullName>
    </submittedName>
</protein>
<keyword evidence="3" id="KW-0067">ATP-binding</keyword>
<dbReference type="InterPro" id="IPR027417">
    <property type="entry name" value="P-loop_NTPase"/>
</dbReference>
<dbReference type="InterPro" id="IPR001482">
    <property type="entry name" value="T2SS/T4SS_dom"/>
</dbReference>
<dbReference type="GO" id="GO:0016887">
    <property type="term" value="F:ATP hydrolysis activity"/>
    <property type="evidence" value="ECO:0007669"/>
    <property type="project" value="TreeGrafter"/>
</dbReference>
<dbReference type="PANTHER" id="PTHR30258:SF3">
    <property type="entry name" value="SLL1921 PROTEIN"/>
    <property type="match status" value="1"/>
</dbReference>
<sequence>MFGFLKQTQGKAAANPAAVAQPQRVSAIVSKTPITNEAELFQQVSFDRALADEISLSPTLLQHICPLETAKGSRKVIILVSSRHRNSEELRETIRLLAAKRFNLDDGFGRSNVFVVSNEPLIHAVARGQIDGKTAGRMRAVHGDASKSSYFQSFQDIIAYGVVNKASDVHLNIFSRRERSEVRYTIDGKYVAPDRFKLPTATLEAIARVAWQRSDGGNGAEFNLRVEQQCQIYLQLPELGEYMLRWASMACDDGPQVTMRITRVDQGFKPMGLAELGYLPSQIEMFQRAMRSEGGAIVFSGVVNSGKSTSLTSLLSQIPPTRKVVSIEDPRENILPGTHFHQNTVTRELDSDADPFKPKVRTIKRTALTDLFIGEIRDAQTGALLQDIIEAGSNCYTTVHARNCVGIPARLSSPAIGIGRDVLATPGNLKLLIYQALLPVTCQHCRLPAASLWSADAEDAAYWHAYFERIERLYGIHHSLIFVRNPHGCEHCRRSGLPELNGLKGRTVVAEMVEPDDHFNACVLDAKVVELTRYVESLRTAAFDDPDMRGKSAMECAIYKASQGLIDPREIEPRFKAFATVELEREQQKRARQREARSLKLVGGEA</sequence>
<evidence type="ECO:0000256" key="3">
    <source>
        <dbReference type="ARBA" id="ARBA00022840"/>
    </source>
</evidence>
<evidence type="ECO:0000256" key="2">
    <source>
        <dbReference type="ARBA" id="ARBA00022741"/>
    </source>
</evidence>
<dbReference type="Gene3D" id="3.30.450.90">
    <property type="match status" value="1"/>
</dbReference>
<dbReference type="RefSeq" id="WP_122226283.1">
    <property type="nucleotide sequence ID" value="NZ_RDQO01000001.1"/>
</dbReference>
<dbReference type="AlphaFoldDB" id="A0A3M6QYS0"/>
<evidence type="ECO:0000259" key="4">
    <source>
        <dbReference type="Pfam" id="PF00437"/>
    </source>
</evidence>
<gene>
    <name evidence="5" type="ORF">D8I35_03320</name>
</gene>
<dbReference type="GO" id="GO:0005524">
    <property type="term" value="F:ATP binding"/>
    <property type="evidence" value="ECO:0007669"/>
    <property type="project" value="UniProtKB-KW"/>
</dbReference>